<dbReference type="Gene3D" id="3.40.50.1820">
    <property type="entry name" value="alpha/beta hydrolase"/>
    <property type="match status" value="1"/>
</dbReference>
<keyword evidence="5" id="KW-1185">Reference proteome</keyword>
<dbReference type="SUPFAM" id="SSF53474">
    <property type="entry name" value="alpha/beta-Hydrolases"/>
    <property type="match status" value="1"/>
</dbReference>
<dbReference type="RefSeq" id="XP_070894728.1">
    <property type="nucleotide sequence ID" value="XM_071046838.1"/>
</dbReference>
<feature type="region of interest" description="Disordered" evidence="2">
    <location>
        <begin position="423"/>
        <end position="446"/>
    </location>
</feature>
<evidence type="ECO:0000256" key="3">
    <source>
        <dbReference type="SAM" id="SignalP"/>
    </source>
</evidence>
<dbReference type="GeneID" id="98162002"/>
<evidence type="ECO:0000313" key="4">
    <source>
        <dbReference type="EMBL" id="KAL2841772.1"/>
    </source>
</evidence>
<dbReference type="EMBL" id="JBFXLR010000055">
    <property type="protein sequence ID" value="KAL2841772.1"/>
    <property type="molecule type" value="Genomic_DNA"/>
</dbReference>
<dbReference type="PANTHER" id="PTHR34853:SF5">
    <property type="entry name" value="LIP-DOMAIN-CONTAINING PROTEIN-RELATED"/>
    <property type="match status" value="1"/>
</dbReference>
<proteinExistence type="predicted"/>
<protein>
    <submittedName>
        <fullName evidence="4">Secretory lipase-domain-containing protein</fullName>
    </submittedName>
</protein>
<keyword evidence="3" id="KW-0732">Signal</keyword>
<evidence type="ECO:0000313" key="5">
    <source>
        <dbReference type="Proteomes" id="UP001610444"/>
    </source>
</evidence>
<organism evidence="4 5">
    <name type="scientific">Aspergillus pseudodeflectus</name>
    <dbReference type="NCBI Taxonomy" id="176178"/>
    <lineage>
        <taxon>Eukaryota</taxon>
        <taxon>Fungi</taxon>
        <taxon>Dikarya</taxon>
        <taxon>Ascomycota</taxon>
        <taxon>Pezizomycotina</taxon>
        <taxon>Eurotiomycetes</taxon>
        <taxon>Eurotiomycetidae</taxon>
        <taxon>Eurotiales</taxon>
        <taxon>Aspergillaceae</taxon>
        <taxon>Aspergillus</taxon>
        <taxon>Aspergillus subgen. Nidulantes</taxon>
    </lineage>
</organism>
<gene>
    <name evidence="4" type="ORF">BJX68DRAFT_270956</name>
</gene>
<dbReference type="InterPro" id="IPR029058">
    <property type="entry name" value="AB_hydrolase_fold"/>
</dbReference>
<evidence type="ECO:0000256" key="2">
    <source>
        <dbReference type="SAM" id="MobiDB-lite"/>
    </source>
</evidence>
<keyword evidence="1" id="KW-0378">Hydrolase</keyword>
<dbReference type="Gene3D" id="1.10.260.130">
    <property type="match status" value="1"/>
</dbReference>
<name>A0ABR4JPR3_9EURO</name>
<sequence>MALITSILAIIMALTHILPALAQAPLPPTIDPFYQPDDDSWKTLDPGEILKNRSITLPSIFPGTESPLTAHQLLFVTRNGSNHPTTSVTTVIRPQNANPKRLLSYQIAYDSPDVNCSPSFGLRKGAHKNAKAWNFGQLTLILPYLMSNNGPLGKRPFINIPDYEGNNAAFTVGPQSGYHTLDSIKAALNSQKYTGIDPTARAVMFGYSGGGLASEWASELHAHHAPDLNIVGAAIGGPPPNVTNTYIHVNGTQSPLNIWAILGVMNAFPEVDECLRRELDAKYGSFFLGPLARCSESDITPPKIPTDANVSSWFENGDRFLYEFSDILNDYGVMGKYIEKDKAPKFPLYIYQGTNDSITAPISDTDALYKKYCDEGTVVRYVRYHWKDHGQTLLRGMYPAWTWISARFNGAFPGLKCSIKDVRKDDDGDDDGDDGGEDGYSGLGWLGDALGEELEQDSLAQGVGDLK</sequence>
<accession>A0ABR4JPR3</accession>
<feature type="compositionally biased region" description="Acidic residues" evidence="2">
    <location>
        <begin position="427"/>
        <end position="437"/>
    </location>
</feature>
<feature type="chain" id="PRO_5047049991" evidence="3">
    <location>
        <begin position="23"/>
        <end position="467"/>
    </location>
</feature>
<reference evidence="4 5" key="1">
    <citation type="submission" date="2024-07" db="EMBL/GenBank/DDBJ databases">
        <title>Section-level genome sequencing and comparative genomics of Aspergillus sections Usti and Cavernicolus.</title>
        <authorList>
            <consortium name="Lawrence Berkeley National Laboratory"/>
            <person name="Nybo J.L."/>
            <person name="Vesth T.C."/>
            <person name="Theobald S."/>
            <person name="Frisvad J.C."/>
            <person name="Larsen T.O."/>
            <person name="Kjaerboelling I."/>
            <person name="Rothschild-Mancinelli K."/>
            <person name="Lyhne E.K."/>
            <person name="Kogle M.E."/>
            <person name="Barry K."/>
            <person name="Clum A."/>
            <person name="Na H."/>
            <person name="Ledsgaard L."/>
            <person name="Lin J."/>
            <person name="Lipzen A."/>
            <person name="Kuo A."/>
            <person name="Riley R."/>
            <person name="Mondo S."/>
            <person name="LaButti K."/>
            <person name="Haridas S."/>
            <person name="Pangalinan J."/>
            <person name="Salamov A.A."/>
            <person name="Simmons B.A."/>
            <person name="Magnuson J.K."/>
            <person name="Chen J."/>
            <person name="Drula E."/>
            <person name="Henrissat B."/>
            <person name="Wiebenga A."/>
            <person name="Lubbers R.J."/>
            <person name="Gomes A.C."/>
            <person name="Macurrencykelacurrency M.R."/>
            <person name="Stajich J."/>
            <person name="Grigoriev I.V."/>
            <person name="Mortensen U.H."/>
            <person name="De vries R.P."/>
            <person name="Baker S.E."/>
            <person name="Andersen M.R."/>
        </authorList>
    </citation>
    <scope>NUCLEOTIDE SEQUENCE [LARGE SCALE GENOMIC DNA]</scope>
    <source>
        <strain evidence="4 5">CBS 756.74</strain>
    </source>
</reference>
<dbReference type="InterPro" id="IPR005152">
    <property type="entry name" value="Lipase_secreted"/>
</dbReference>
<evidence type="ECO:0000256" key="1">
    <source>
        <dbReference type="ARBA" id="ARBA00022801"/>
    </source>
</evidence>
<dbReference type="Pfam" id="PF03583">
    <property type="entry name" value="LIP"/>
    <property type="match status" value="1"/>
</dbReference>
<dbReference type="PANTHER" id="PTHR34853">
    <property type="match status" value="1"/>
</dbReference>
<feature type="signal peptide" evidence="3">
    <location>
        <begin position="1"/>
        <end position="22"/>
    </location>
</feature>
<dbReference type="Proteomes" id="UP001610444">
    <property type="component" value="Unassembled WGS sequence"/>
</dbReference>
<comment type="caution">
    <text evidence="4">The sequence shown here is derived from an EMBL/GenBank/DDBJ whole genome shotgun (WGS) entry which is preliminary data.</text>
</comment>